<gene>
    <name evidence="1" type="ORF">CPB83DRAFT_834027</name>
</gene>
<dbReference type="EMBL" id="MU157837">
    <property type="protein sequence ID" value="KAF9531035.1"/>
    <property type="molecule type" value="Genomic_DNA"/>
</dbReference>
<evidence type="ECO:0000313" key="1">
    <source>
        <dbReference type="EMBL" id="KAF9531035.1"/>
    </source>
</evidence>
<proteinExistence type="predicted"/>
<reference evidence="1" key="1">
    <citation type="submission" date="2020-11" db="EMBL/GenBank/DDBJ databases">
        <authorList>
            <consortium name="DOE Joint Genome Institute"/>
            <person name="Ahrendt S."/>
            <person name="Riley R."/>
            <person name="Andreopoulos W."/>
            <person name="Labutti K."/>
            <person name="Pangilinan J."/>
            <person name="Ruiz-Duenas F.J."/>
            <person name="Barrasa J.M."/>
            <person name="Sanchez-Garcia M."/>
            <person name="Camarero S."/>
            <person name="Miyauchi S."/>
            <person name="Serrano A."/>
            <person name="Linde D."/>
            <person name="Babiker R."/>
            <person name="Drula E."/>
            <person name="Ayuso-Fernandez I."/>
            <person name="Pacheco R."/>
            <person name="Padilla G."/>
            <person name="Ferreira P."/>
            <person name="Barriuso J."/>
            <person name="Kellner H."/>
            <person name="Castanera R."/>
            <person name="Alfaro M."/>
            <person name="Ramirez L."/>
            <person name="Pisabarro A.G."/>
            <person name="Kuo A."/>
            <person name="Tritt A."/>
            <person name="Lipzen A."/>
            <person name="He G."/>
            <person name="Yan M."/>
            <person name="Ng V."/>
            <person name="Cullen D."/>
            <person name="Martin F."/>
            <person name="Rosso M.-N."/>
            <person name="Henrissat B."/>
            <person name="Hibbett D."/>
            <person name="Martinez A.T."/>
            <person name="Grigoriev I.V."/>
        </authorList>
    </citation>
    <scope>NUCLEOTIDE SEQUENCE</scope>
    <source>
        <strain evidence="1">CBS 506.95</strain>
    </source>
</reference>
<accession>A0A9P6JSZ5</accession>
<evidence type="ECO:0000313" key="2">
    <source>
        <dbReference type="Proteomes" id="UP000807306"/>
    </source>
</evidence>
<name>A0A9P6JSZ5_9AGAR</name>
<keyword evidence="2" id="KW-1185">Reference proteome</keyword>
<dbReference type="Proteomes" id="UP000807306">
    <property type="component" value="Unassembled WGS sequence"/>
</dbReference>
<protein>
    <submittedName>
        <fullName evidence="1">Uncharacterized protein</fullName>
    </submittedName>
</protein>
<organism evidence="1 2">
    <name type="scientific">Crepidotus variabilis</name>
    <dbReference type="NCBI Taxonomy" id="179855"/>
    <lineage>
        <taxon>Eukaryota</taxon>
        <taxon>Fungi</taxon>
        <taxon>Dikarya</taxon>
        <taxon>Basidiomycota</taxon>
        <taxon>Agaricomycotina</taxon>
        <taxon>Agaricomycetes</taxon>
        <taxon>Agaricomycetidae</taxon>
        <taxon>Agaricales</taxon>
        <taxon>Agaricineae</taxon>
        <taxon>Crepidotaceae</taxon>
        <taxon>Crepidotus</taxon>
    </lineage>
</organism>
<comment type="caution">
    <text evidence="1">The sequence shown here is derived from an EMBL/GenBank/DDBJ whole genome shotgun (WGS) entry which is preliminary data.</text>
</comment>
<sequence>MAVKFDYFIPNIPTSLFDNLLAVSSDTLQTLNIHFSESGSTFEICPHSLQPLTALRTLRYTVDSRWPSHGDDIELETDSPEPRLILEGTRDVVHSLRTILREPTTLTLIEVIFRISMRYSAGVGFKSEAEWLELGDILTDVRFSSVSKIEVVVEMVLATPDVDLKKITFLERFPRRWNESYPSIPLRICNIEEYLEETS</sequence>
<dbReference type="AlphaFoldDB" id="A0A9P6JSZ5"/>